<keyword evidence="7" id="KW-0028">Amino-acid biosynthesis</keyword>
<dbReference type="Gene3D" id="3.40.50.720">
    <property type="entry name" value="NAD(P)-binding Rossmann-like Domain"/>
    <property type="match status" value="1"/>
</dbReference>
<keyword evidence="7" id="KW-0658">Purine biosynthesis</keyword>
<dbReference type="EMBL" id="CP104395">
    <property type="protein sequence ID" value="WEL20063.1"/>
    <property type="molecule type" value="Genomic_DNA"/>
</dbReference>
<feature type="domain" description="Tetrahydrofolate dehydrogenase/cyclohydrolase NAD(P)-binding" evidence="9">
    <location>
        <begin position="131"/>
        <end position="265"/>
    </location>
</feature>
<keyword evidence="11" id="KW-1185">Reference proteome</keyword>
<evidence type="ECO:0000256" key="5">
    <source>
        <dbReference type="ARBA" id="ARBA00023002"/>
    </source>
</evidence>
<gene>
    <name evidence="7 10" type="primary">folD</name>
    <name evidence="10" type="ORF">SVXNc_1072</name>
</gene>
<dbReference type="InterPro" id="IPR000672">
    <property type="entry name" value="THF_DH/CycHdrlase"/>
</dbReference>
<keyword evidence="3 7" id="KW-0378">Hydrolase</keyword>
<sequence>MKGKIDGGKIAAEIEKELEKTDRKPRLEIVLVGDHEASRTFVNEKLELAQKINFEAHLTELAEDVDERKLLKKIEEFNKDQKIDGILIQLPLPDHIDENKVFSTLSPRKDVDGLTPENLGKLVRGNPAIRPAAVEGILTLLKARNIELKSENIVVVNNSVLIGRPLGLSLGQEGATVTLCHEKTENLGAHLSSADIIVTATGKQSLIEPSDVETDCVVIDAGYESGQGDIPNPEEFARKSLIAPVPNGLGPVTVACTMKNLLKLHRNL</sequence>
<dbReference type="PANTHER" id="PTHR48099">
    <property type="entry name" value="C-1-TETRAHYDROFOLATE SYNTHASE, CYTOPLASMIC-RELATED"/>
    <property type="match status" value="1"/>
</dbReference>
<proteinExistence type="inferred from homology"/>
<dbReference type="SUPFAM" id="SSF53223">
    <property type="entry name" value="Aminoacid dehydrogenase-like, N-terminal domain"/>
    <property type="match status" value="1"/>
</dbReference>
<keyword evidence="7" id="KW-0486">Methionine biosynthesis</keyword>
<dbReference type="PRINTS" id="PR00085">
    <property type="entry name" value="THFDHDRGNASE"/>
</dbReference>
<protein>
    <recommendedName>
        <fullName evidence="7">Bifunctional protein FolD</fullName>
    </recommendedName>
    <domain>
        <recommendedName>
            <fullName evidence="7">Methylenetetrahydrofolate dehydrogenase</fullName>
            <ecNumber evidence="7">1.5.1.5</ecNumber>
        </recommendedName>
    </domain>
    <domain>
        <recommendedName>
            <fullName evidence="7">Methenyltetrahydrofolate cyclohydrolase</fullName>
            <ecNumber evidence="7">3.5.4.9</ecNumber>
        </recommendedName>
    </domain>
</protein>
<keyword evidence="5 7" id="KW-0560">Oxidoreductase</keyword>
<dbReference type="Proteomes" id="UP001218034">
    <property type="component" value="Chromosome"/>
</dbReference>
<comment type="caution">
    <text evidence="7">Lacks conserved residue(s) required for the propagation of feature annotation.</text>
</comment>
<evidence type="ECO:0000256" key="3">
    <source>
        <dbReference type="ARBA" id="ARBA00022801"/>
    </source>
</evidence>
<comment type="function">
    <text evidence="7">Catalyzes the oxidation of 5,10-methylenetetrahydrofolate to 5,10-methenyltetrahydrofolate and then the hydrolysis of 5,10-methenyltetrahydrofolate to 10-formyltetrahydrofolate.</text>
</comment>
<evidence type="ECO:0000256" key="7">
    <source>
        <dbReference type="HAMAP-Rule" id="MF_01576"/>
    </source>
</evidence>
<keyword evidence="2 7" id="KW-0554">One-carbon metabolism</keyword>
<comment type="catalytic activity">
    <reaction evidence="7">
        <text>(6R)-5,10-methylene-5,6,7,8-tetrahydrofolate + NADP(+) = (6R)-5,10-methenyltetrahydrofolate + NADPH</text>
        <dbReference type="Rhea" id="RHEA:22812"/>
        <dbReference type="ChEBI" id="CHEBI:15636"/>
        <dbReference type="ChEBI" id="CHEBI:57455"/>
        <dbReference type="ChEBI" id="CHEBI:57783"/>
        <dbReference type="ChEBI" id="CHEBI:58349"/>
        <dbReference type="EC" id="1.5.1.5"/>
    </reaction>
</comment>
<dbReference type="InterPro" id="IPR046346">
    <property type="entry name" value="Aminoacid_DH-like_N_sf"/>
</dbReference>
<dbReference type="InterPro" id="IPR036291">
    <property type="entry name" value="NAD(P)-bd_dom_sf"/>
</dbReference>
<dbReference type="GeneID" id="90590510"/>
<evidence type="ECO:0000256" key="2">
    <source>
        <dbReference type="ARBA" id="ARBA00022563"/>
    </source>
</evidence>
<dbReference type="EC" id="3.5.4.9" evidence="7"/>
<dbReference type="HAMAP" id="MF_01576">
    <property type="entry name" value="THF_DHG_CYH"/>
    <property type="match status" value="1"/>
</dbReference>
<keyword evidence="4 7" id="KW-0521">NADP</keyword>
<evidence type="ECO:0000256" key="4">
    <source>
        <dbReference type="ARBA" id="ARBA00022857"/>
    </source>
</evidence>
<dbReference type="SUPFAM" id="SSF51735">
    <property type="entry name" value="NAD(P)-binding Rossmann-fold domains"/>
    <property type="match status" value="1"/>
</dbReference>
<accession>A0ABY8CJK9</accession>
<dbReference type="PANTHER" id="PTHR48099:SF5">
    <property type="entry name" value="C-1-TETRAHYDROFOLATE SYNTHASE, CYTOPLASMIC"/>
    <property type="match status" value="1"/>
</dbReference>
<dbReference type="CDD" id="cd01080">
    <property type="entry name" value="NAD_bind_m-THF_DH_Cyclohyd"/>
    <property type="match status" value="1"/>
</dbReference>
<comment type="catalytic activity">
    <reaction evidence="7">
        <text>(6R)-5,10-methenyltetrahydrofolate + H2O = (6R)-10-formyltetrahydrofolate + H(+)</text>
        <dbReference type="Rhea" id="RHEA:23700"/>
        <dbReference type="ChEBI" id="CHEBI:15377"/>
        <dbReference type="ChEBI" id="CHEBI:15378"/>
        <dbReference type="ChEBI" id="CHEBI:57455"/>
        <dbReference type="ChEBI" id="CHEBI:195366"/>
        <dbReference type="EC" id="3.5.4.9"/>
    </reaction>
</comment>
<dbReference type="InterPro" id="IPR020630">
    <property type="entry name" value="THF_DH/CycHdrlase_cat_dom"/>
</dbReference>
<dbReference type="RefSeq" id="WP_347721890.1">
    <property type="nucleotide sequence ID" value="NZ_CP104395.1"/>
</dbReference>
<name>A0ABY8CJK9_9ARCH</name>
<dbReference type="GO" id="GO:0004488">
    <property type="term" value="F:methylenetetrahydrofolate dehydrogenase (NADP+) activity"/>
    <property type="evidence" value="ECO:0007669"/>
    <property type="project" value="UniProtKB-EC"/>
</dbReference>
<evidence type="ECO:0000256" key="1">
    <source>
        <dbReference type="ARBA" id="ARBA00004777"/>
    </source>
</evidence>
<reference evidence="10 11" key="1">
    <citation type="submission" date="2022-09" db="EMBL/GenBank/DDBJ databases">
        <title>Xylan utilization by haloarchaea-nanohaloarchaea associations.</title>
        <authorList>
            <person name="Yakimov M."/>
        </authorList>
    </citation>
    <scope>NUCLEOTIDE SEQUENCE [LARGE SCALE GENOMIC DNA]</scope>
    <source>
        <strain evidence="10 11">SVXNc</strain>
    </source>
</reference>
<feature type="domain" description="Tetrahydrofolate dehydrogenase/cyclohydrolase catalytic" evidence="8">
    <location>
        <begin position="6"/>
        <end position="112"/>
    </location>
</feature>
<comment type="subunit">
    <text evidence="7">Homodimer.</text>
</comment>
<dbReference type="Pfam" id="PF00763">
    <property type="entry name" value="THF_DHG_CYH"/>
    <property type="match status" value="1"/>
</dbReference>
<organism evidence="10 11">
    <name type="scientific">Candidatus Nanohalococcus occultus</name>
    <dbReference type="NCBI Taxonomy" id="2978047"/>
    <lineage>
        <taxon>Archaea</taxon>
        <taxon>Candidatus Nanohalarchaeota</taxon>
        <taxon>Candidatus Nanohalarchaeota incertae sedis</taxon>
        <taxon>Candidatus Nanohalococcus</taxon>
    </lineage>
</organism>
<comment type="pathway">
    <text evidence="1 7">One-carbon metabolism; tetrahydrofolate interconversion.</text>
</comment>
<feature type="binding site" evidence="7">
    <location>
        <begin position="157"/>
        <end position="159"/>
    </location>
    <ligand>
        <name>NADP(+)</name>
        <dbReference type="ChEBI" id="CHEBI:58349"/>
    </ligand>
</feature>
<dbReference type="InterPro" id="IPR020631">
    <property type="entry name" value="THF_DH/CycHdrlase_NAD-bd_dom"/>
</dbReference>
<evidence type="ECO:0000259" key="9">
    <source>
        <dbReference type="Pfam" id="PF02882"/>
    </source>
</evidence>
<keyword evidence="6 7" id="KW-0511">Multifunctional enzyme</keyword>
<evidence type="ECO:0000313" key="10">
    <source>
        <dbReference type="EMBL" id="WEL20063.1"/>
    </source>
</evidence>
<keyword evidence="7" id="KW-0368">Histidine biosynthesis</keyword>
<evidence type="ECO:0000259" key="8">
    <source>
        <dbReference type="Pfam" id="PF00763"/>
    </source>
</evidence>
<dbReference type="Gene3D" id="3.40.50.10860">
    <property type="entry name" value="Leucine Dehydrogenase, chain A, domain 1"/>
    <property type="match status" value="1"/>
</dbReference>
<dbReference type="EC" id="1.5.1.5" evidence="7"/>
<dbReference type="Pfam" id="PF02882">
    <property type="entry name" value="THF_DHG_CYH_C"/>
    <property type="match status" value="1"/>
</dbReference>
<evidence type="ECO:0000313" key="11">
    <source>
        <dbReference type="Proteomes" id="UP001218034"/>
    </source>
</evidence>
<comment type="similarity">
    <text evidence="7">Belongs to the tetrahydrofolate dehydrogenase/cyclohydrolase family.</text>
</comment>
<evidence type="ECO:0000256" key="6">
    <source>
        <dbReference type="ARBA" id="ARBA00023268"/>
    </source>
</evidence>